<dbReference type="CDD" id="cd03110">
    <property type="entry name" value="SIMIBI_bact_arch"/>
    <property type="match status" value="1"/>
</dbReference>
<feature type="domain" description="4Fe-4S ferredoxin-type" evidence="1">
    <location>
        <begin position="60"/>
        <end position="84"/>
    </location>
</feature>
<organism evidence="2">
    <name type="scientific">marine sediment metagenome</name>
    <dbReference type="NCBI Taxonomy" id="412755"/>
    <lineage>
        <taxon>unclassified sequences</taxon>
        <taxon>metagenomes</taxon>
        <taxon>ecological metagenomes</taxon>
    </lineage>
</organism>
<dbReference type="EMBL" id="BART01002552">
    <property type="protein sequence ID" value="GAG63867.1"/>
    <property type="molecule type" value="Genomic_DNA"/>
</dbReference>
<dbReference type="Gene3D" id="3.40.50.300">
    <property type="entry name" value="P-loop containing nucleotide triphosphate hydrolases"/>
    <property type="match status" value="1"/>
</dbReference>
<comment type="caution">
    <text evidence="2">The sequence shown here is derived from an EMBL/GenBank/DDBJ whole genome shotgun (WGS) entry which is preliminary data.</text>
</comment>
<evidence type="ECO:0000259" key="1">
    <source>
        <dbReference type="PROSITE" id="PS51379"/>
    </source>
</evidence>
<proteinExistence type="predicted"/>
<dbReference type="SUPFAM" id="SSF54862">
    <property type="entry name" value="4Fe-4S ferredoxins"/>
    <property type="match status" value="1"/>
</dbReference>
<reference evidence="2" key="1">
    <citation type="journal article" date="2014" name="Front. Microbiol.">
        <title>High frequency of phylogenetically diverse reductive dehalogenase-homologous genes in deep subseafloor sedimentary metagenomes.</title>
        <authorList>
            <person name="Kawai M."/>
            <person name="Futagami T."/>
            <person name="Toyoda A."/>
            <person name="Takaki Y."/>
            <person name="Nishi S."/>
            <person name="Hori S."/>
            <person name="Arai W."/>
            <person name="Tsubouchi T."/>
            <person name="Morono Y."/>
            <person name="Uchiyama I."/>
            <person name="Ito T."/>
            <person name="Fujiyama A."/>
            <person name="Inagaki F."/>
            <person name="Takami H."/>
        </authorList>
    </citation>
    <scope>NUCLEOTIDE SEQUENCE</scope>
    <source>
        <strain evidence="2">Expedition CK06-06</strain>
    </source>
</reference>
<name>X1A123_9ZZZZ</name>
<dbReference type="PANTHER" id="PTHR43534">
    <property type="entry name" value="MIND SUPERFAMILY P-LOOP ATPASE CONTAINING AN INSERTED FERREDOXIN DOMAIN"/>
    <property type="match status" value="1"/>
</dbReference>
<dbReference type="Pfam" id="PF00037">
    <property type="entry name" value="Fer4"/>
    <property type="match status" value="2"/>
</dbReference>
<gene>
    <name evidence="2" type="ORF">S01H4_07705</name>
</gene>
<dbReference type="InterPro" id="IPR027417">
    <property type="entry name" value="P-loop_NTPase"/>
</dbReference>
<dbReference type="Pfam" id="PF01656">
    <property type="entry name" value="CbiA"/>
    <property type="match status" value="1"/>
</dbReference>
<feature type="domain" description="4Fe-4S ferredoxin-type" evidence="1">
    <location>
        <begin position="85"/>
        <end position="114"/>
    </location>
</feature>
<dbReference type="PANTHER" id="PTHR43534:SF1">
    <property type="entry name" value="4FE-4S CLUSTER CONTAINING PARA FAMILY ATPASE PROTEIN"/>
    <property type="match status" value="1"/>
</dbReference>
<dbReference type="PROSITE" id="PS51379">
    <property type="entry name" value="4FE4S_FER_2"/>
    <property type="match status" value="2"/>
</dbReference>
<evidence type="ECO:0000313" key="2">
    <source>
        <dbReference type="EMBL" id="GAG63867.1"/>
    </source>
</evidence>
<accession>X1A123</accession>
<dbReference type="InterPro" id="IPR017900">
    <property type="entry name" value="4Fe4S_Fe_S_CS"/>
</dbReference>
<protein>
    <recommendedName>
        <fullName evidence="1">4Fe-4S ferredoxin-type domain-containing protein</fullName>
    </recommendedName>
</protein>
<sequence length="288" mass="30738">MPSEVAVISGKGGTGKTTVCAALGLIADEIVMADCDVDAPDLHILLNPSNRTANEFIGGKVAVVDYDLCTDCGLCEKACRFHAITGSKIDPIACEGCGVCEIVCPENAIQMVDRQSGNLFDSDTRVGRMAHAKLLPGEGNSGKLVTEVRKLASKIATDNGISTVLIDGSPGIGCPVIATVTGIKLGIIVTEPTLSGIHDMERVNELLAKFKIKATVIINKFDLNLENTEAIERYCKANDIELLGKIKFDHIMTDSMVAATTLPEFAPDHEISLLLRNMWNRVSEILAA</sequence>
<dbReference type="AlphaFoldDB" id="X1A123"/>
<dbReference type="InterPro" id="IPR017896">
    <property type="entry name" value="4Fe4S_Fe-S-bd"/>
</dbReference>
<dbReference type="PROSITE" id="PS00198">
    <property type="entry name" value="4FE4S_FER_1"/>
    <property type="match status" value="1"/>
</dbReference>
<dbReference type="Gene3D" id="3.30.70.20">
    <property type="match status" value="1"/>
</dbReference>
<dbReference type="SUPFAM" id="SSF52540">
    <property type="entry name" value="P-loop containing nucleoside triphosphate hydrolases"/>
    <property type="match status" value="1"/>
</dbReference>
<dbReference type="InterPro" id="IPR002586">
    <property type="entry name" value="CobQ/CobB/MinD/ParA_Nub-bd_dom"/>
</dbReference>